<name>A0A1I7K942_9BURK</name>
<organism evidence="1 2">
    <name type="scientific">Pseudoduganella namucuonensis</name>
    <dbReference type="NCBI Taxonomy" id="1035707"/>
    <lineage>
        <taxon>Bacteria</taxon>
        <taxon>Pseudomonadati</taxon>
        <taxon>Pseudomonadota</taxon>
        <taxon>Betaproteobacteria</taxon>
        <taxon>Burkholderiales</taxon>
        <taxon>Oxalobacteraceae</taxon>
        <taxon>Telluria group</taxon>
        <taxon>Pseudoduganella</taxon>
    </lineage>
</organism>
<accession>A0A1I7K942</accession>
<proteinExistence type="predicted"/>
<dbReference type="OrthoDB" id="8781847at2"/>
<evidence type="ECO:0000313" key="1">
    <source>
        <dbReference type="EMBL" id="SFU93954.1"/>
    </source>
</evidence>
<protein>
    <submittedName>
        <fullName evidence="1">Uncharacterized protein</fullName>
    </submittedName>
</protein>
<evidence type="ECO:0000313" key="2">
    <source>
        <dbReference type="Proteomes" id="UP000199391"/>
    </source>
</evidence>
<keyword evidence="2" id="KW-1185">Reference proteome</keyword>
<dbReference type="EMBL" id="FPBO01000015">
    <property type="protein sequence ID" value="SFU93954.1"/>
    <property type="molecule type" value="Genomic_DNA"/>
</dbReference>
<dbReference type="Proteomes" id="UP000199391">
    <property type="component" value="Unassembled WGS sequence"/>
</dbReference>
<sequence>MQSTADFFTNTPLPHCMDGWRGESQARLERQVRWAGHEIVGVNGRLVWKRRADIQPDDMRVFYDGDYRDVLAPDDPRIVIPCAECTDLPAWPVRLDWDE</sequence>
<dbReference type="RefSeq" id="WP_093556754.1">
    <property type="nucleotide sequence ID" value="NZ_FPBO01000015.1"/>
</dbReference>
<reference evidence="2" key="1">
    <citation type="submission" date="2016-10" db="EMBL/GenBank/DDBJ databases">
        <authorList>
            <person name="Varghese N."/>
            <person name="Submissions S."/>
        </authorList>
    </citation>
    <scope>NUCLEOTIDE SEQUENCE [LARGE SCALE GENOMIC DNA]</scope>
    <source>
        <strain evidence="2">CGMCC 1.11014</strain>
    </source>
</reference>
<gene>
    <name evidence="1" type="ORF">SAMN05216552_1015123</name>
</gene>
<dbReference type="AlphaFoldDB" id="A0A1I7K942"/>